<keyword evidence="3" id="KW-1185">Reference proteome</keyword>
<accession>A0A1M6IWT9</accession>
<evidence type="ECO:0000313" key="3">
    <source>
        <dbReference type="Proteomes" id="UP000184442"/>
    </source>
</evidence>
<gene>
    <name evidence="2" type="ORF">SAMN02745176_03421</name>
</gene>
<dbReference type="InterPro" id="IPR012337">
    <property type="entry name" value="RNaseH-like_sf"/>
</dbReference>
<dbReference type="STRING" id="1122184.SAMN02745176_03421"/>
<dbReference type="GO" id="GO:0006313">
    <property type="term" value="P:DNA transposition"/>
    <property type="evidence" value="ECO:0007669"/>
    <property type="project" value="InterPro"/>
</dbReference>
<dbReference type="InterPro" id="IPR002559">
    <property type="entry name" value="Transposase_11"/>
</dbReference>
<organism evidence="2 3">
    <name type="scientific">Lutispora thermophila DSM 19022</name>
    <dbReference type="NCBI Taxonomy" id="1122184"/>
    <lineage>
        <taxon>Bacteria</taxon>
        <taxon>Bacillati</taxon>
        <taxon>Bacillota</taxon>
        <taxon>Clostridia</taxon>
        <taxon>Lutisporales</taxon>
        <taxon>Lutisporaceae</taxon>
        <taxon>Lutispora</taxon>
    </lineage>
</organism>
<dbReference type="GO" id="GO:0003677">
    <property type="term" value="F:DNA binding"/>
    <property type="evidence" value="ECO:0007669"/>
    <property type="project" value="InterPro"/>
</dbReference>
<evidence type="ECO:0000259" key="1">
    <source>
        <dbReference type="Pfam" id="PF01609"/>
    </source>
</evidence>
<evidence type="ECO:0000313" key="2">
    <source>
        <dbReference type="EMBL" id="SHJ38898.1"/>
    </source>
</evidence>
<proteinExistence type="predicted"/>
<protein>
    <submittedName>
        <fullName evidence="2">Transposase DDE domain-containing protein</fullName>
    </submittedName>
</protein>
<sequence length="201" mass="22906">MLHALKRGYHTIGRIKSNCTIYPFGLKASVKESSNHIRKNETCPVTVGENKYYVYRYEGKINDIENAVILICWSKADLSGKPSYIVSTDVGLDSQVILEYYQNHWDIEVSYRYHKNSLGFDQYQIESLTSIKMYWSIVFMTYTFLELFRASKGKTLGLKTIGDTIGYFRQQYIVEIVKAAYSCAAKGLSVSSIITKLGLVA</sequence>
<name>A0A1M6IWT9_9FIRM</name>
<dbReference type="AlphaFoldDB" id="A0A1M6IWT9"/>
<dbReference type="GO" id="GO:0004803">
    <property type="term" value="F:transposase activity"/>
    <property type="evidence" value="ECO:0007669"/>
    <property type="project" value="InterPro"/>
</dbReference>
<feature type="domain" description="Transposase IS4-like" evidence="1">
    <location>
        <begin position="6"/>
        <end position="143"/>
    </location>
</feature>
<dbReference type="Pfam" id="PF01609">
    <property type="entry name" value="DDE_Tnp_1"/>
    <property type="match status" value="1"/>
</dbReference>
<dbReference type="Proteomes" id="UP000184442">
    <property type="component" value="Unassembled WGS sequence"/>
</dbReference>
<dbReference type="SUPFAM" id="SSF53098">
    <property type="entry name" value="Ribonuclease H-like"/>
    <property type="match status" value="1"/>
</dbReference>
<reference evidence="2 3" key="1">
    <citation type="submission" date="2016-11" db="EMBL/GenBank/DDBJ databases">
        <authorList>
            <person name="Jaros S."/>
            <person name="Januszkiewicz K."/>
            <person name="Wedrychowicz H."/>
        </authorList>
    </citation>
    <scope>NUCLEOTIDE SEQUENCE [LARGE SCALE GENOMIC DNA]</scope>
    <source>
        <strain evidence="2 3">DSM 19022</strain>
    </source>
</reference>
<dbReference type="EMBL" id="FQZS01000041">
    <property type="protein sequence ID" value="SHJ38898.1"/>
    <property type="molecule type" value="Genomic_DNA"/>
</dbReference>